<feature type="transmembrane region" description="Helical" evidence="7">
    <location>
        <begin position="173"/>
        <end position="193"/>
    </location>
</feature>
<evidence type="ECO:0000313" key="9">
    <source>
        <dbReference type="EMBL" id="KAG5927630.1"/>
    </source>
</evidence>
<evidence type="ECO:0000256" key="3">
    <source>
        <dbReference type="ARBA" id="ARBA00022692"/>
    </source>
</evidence>
<dbReference type="AlphaFoldDB" id="A0A8K0J990"/>
<evidence type="ECO:0000256" key="4">
    <source>
        <dbReference type="ARBA" id="ARBA00022989"/>
    </source>
</evidence>
<dbReference type="PANTHER" id="PTHR32468:SF0">
    <property type="entry name" value="K(+)_H(+) ANTIPORTER 1"/>
    <property type="match status" value="1"/>
</dbReference>
<keyword evidence="10" id="KW-1185">Reference proteome</keyword>
<evidence type="ECO:0000256" key="6">
    <source>
        <dbReference type="ARBA" id="ARBA00023136"/>
    </source>
</evidence>
<comment type="subcellular location">
    <subcellularLocation>
        <location evidence="1">Membrane</location>
        <topology evidence="1">Multi-pass membrane protein</topology>
    </subcellularLocation>
</comment>
<organism evidence="9 10">
    <name type="scientific">Claviceps africana</name>
    <dbReference type="NCBI Taxonomy" id="83212"/>
    <lineage>
        <taxon>Eukaryota</taxon>
        <taxon>Fungi</taxon>
        <taxon>Dikarya</taxon>
        <taxon>Ascomycota</taxon>
        <taxon>Pezizomycotina</taxon>
        <taxon>Sordariomycetes</taxon>
        <taxon>Hypocreomycetidae</taxon>
        <taxon>Hypocreales</taxon>
        <taxon>Clavicipitaceae</taxon>
        <taxon>Claviceps</taxon>
    </lineage>
</organism>
<dbReference type="InterPro" id="IPR050794">
    <property type="entry name" value="CPA2_transporter"/>
</dbReference>
<accession>A0A8K0J990</accession>
<keyword evidence="3 7" id="KW-0812">Transmembrane</keyword>
<keyword evidence="2" id="KW-0813">Transport</keyword>
<dbReference type="InterPro" id="IPR006153">
    <property type="entry name" value="Cation/H_exchanger_TM"/>
</dbReference>
<dbReference type="GO" id="GO:0015297">
    <property type="term" value="F:antiporter activity"/>
    <property type="evidence" value="ECO:0007669"/>
    <property type="project" value="InterPro"/>
</dbReference>
<sequence length="236" mass="24918">MSSVSSIVSAASSAAPSAAPVHEQGGVIDGLNPSKYDPSNPIILFIIQASLIIIVCHLLHWPLAMIRQPRVIAEVIGGIILGPSVLGRIPGFQAALFPEASIPNLNNVANLGLILYLFLIGLETDVRFLVSNWRIATSVAVAGLALPFGIGCALAYGVYHAFHDEPGLKSIEFSIYMLFIGIAVAITAFPVLCRILTELKLLDTSVGIVTLSAGVANDVVGKFLRLAALFQHVALL</sequence>
<evidence type="ECO:0000256" key="7">
    <source>
        <dbReference type="SAM" id="Phobius"/>
    </source>
</evidence>
<keyword evidence="6 7" id="KW-0472">Membrane</keyword>
<keyword evidence="4 7" id="KW-1133">Transmembrane helix</keyword>
<keyword evidence="5" id="KW-0406">Ion transport</keyword>
<dbReference type="Gene3D" id="1.20.1530.20">
    <property type="match status" value="1"/>
</dbReference>
<evidence type="ECO:0000256" key="2">
    <source>
        <dbReference type="ARBA" id="ARBA00022448"/>
    </source>
</evidence>
<evidence type="ECO:0000259" key="8">
    <source>
        <dbReference type="Pfam" id="PF00999"/>
    </source>
</evidence>
<feature type="transmembrane region" description="Helical" evidence="7">
    <location>
        <begin position="139"/>
        <end position="161"/>
    </location>
</feature>
<feature type="transmembrane region" description="Helical" evidence="7">
    <location>
        <begin position="71"/>
        <end position="89"/>
    </location>
</feature>
<evidence type="ECO:0000256" key="1">
    <source>
        <dbReference type="ARBA" id="ARBA00004141"/>
    </source>
</evidence>
<dbReference type="InterPro" id="IPR038770">
    <property type="entry name" value="Na+/solute_symporter_sf"/>
</dbReference>
<comment type="caution">
    <text evidence="9">The sequence shown here is derived from an EMBL/GenBank/DDBJ whole genome shotgun (WGS) entry which is preliminary data.</text>
</comment>
<gene>
    <name evidence="9" type="ORF">E4U42_001997</name>
</gene>
<feature type="domain" description="Cation/H+ exchanger transmembrane" evidence="8">
    <location>
        <begin position="56"/>
        <end position="224"/>
    </location>
</feature>
<evidence type="ECO:0000313" key="10">
    <source>
        <dbReference type="Proteomes" id="UP000811619"/>
    </source>
</evidence>
<feature type="transmembrane region" description="Helical" evidence="7">
    <location>
        <begin position="42"/>
        <end position="59"/>
    </location>
</feature>
<dbReference type="GO" id="GO:1902600">
    <property type="term" value="P:proton transmembrane transport"/>
    <property type="evidence" value="ECO:0007669"/>
    <property type="project" value="InterPro"/>
</dbReference>
<dbReference type="EMBL" id="SRPY01000166">
    <property type="protein sequence ID" value="KAG5927630.1"/>
    <property type="molecule type" value="Genomic_DNA"/>
</dbReference>
<evidence type="ECO:0000256" key="5">
    <source>
        <dbReference type="ARBA" id="ARBA00023065"/>
    </source>
</evidence>
<dbReference type="OrthoDB" id="2687058at2759"/>
<reference evidence="9" key="1">
    <citation type="journal article" date="2020" name="bioRxiv">
        <title>Whole genome comparisons of ergot fungi reveals the divergence and evolution of species within the genus Claviceps are the result of varying mechanisms driving genome evolution and host range expansion.</title>
        <authorList>
            <person name="Wyka S.A."/>
            <person name="Mondo S.J."/>
            <person name="Liu M."/>
            <person name="Dettman J."/>
            <person name="Nalam V."/>
            <person name="Broders K.D."/>
        </authorList>
    </citation>
    <scope>NUCLEOTIDE SEQUENCE</scope>
    <source>
        <strain evidence="9">CCC 489</strain>
    </source>
</reference>
<name>A0A8K0J990_9HYPO</name>
<feature type="transmembrane region" description="Helical" evidence="7">
    <location>
        <begin position="109"/>
        <end position="130"/>
    </location>
</feature>
<dbReference type="GO" id="GO:0016020">
    <property type="term" value="C:membrane"/>
    <property type="evidence" value="ECO:0007669"/>
    <property type="project" value="UniProtKB-SubCell"/>
</dbReference>
<dbReference type="Pfam" id="PF00999">
    <property type="entry name" value="Na_H_Exchanger"/>
    <property type="match status" value="1"/>
</dbReference>
<proteinExistence type="predicted"/>
<dbReference type="PANTHER" id="PTHR32468">
    <property type="entry name" value="CATION/H + ANTIPORTER"/>
    <property type="match status" value="1"/>
</dbReference>
<protein>
    <recommendedName>
        <fullName evidence="8">Cation/H+ exchanger transmembrane domain-containing protein</fullName>
    </recommendedName>
</protein>
<dbReference type="Proteomes" id="UP000811619">
    <property type="component" value="Unassembled WGS sequence"/>
</dbReference>